<proteinExistence type="predicted"/>
<dbReference type="Pfam" id="PF00561">
    <property type="entry name" value="Abhydrolase_1"/>
    <property type="match status" value="1"/>
</dbReference>
<dbReference type="PANTHER" id="PTHR43433">
    <property type="entry name" value="HYDROLASE, ALPHA/BETA FOLD FAMILY PROTEIN"/>
    <property type="match status" value="1"/>
</dbReference>
<accession>A0A7X6R2N6</accession>
<sequence>MPYLETTDGTRLAYEDYGTGAPIVFIAGWALNTEMWEYQVPFFVERGYRCVLLDRRGHGRSDRPSTGYDLDTRADDVAELIEHLDLRELTLVAHSAGGAEVARYLARHGTARVARIALFATTLPFLRQTEDNPFGLPDEAALASVAQWRTDRPKWFADRAQGYFATHLGNDVSPALIEHETRRCLSAAPWATIAVWESTFPSDHRETLRTLPIPALVVHGVPDQSIPIDASSRRTAELVPDCVYKEYPTAGHGLYITHAAQLNDDLLDFMKS</sequence>
<keyword evidence="3" id="KW-1185">Reference proteome</keyword>
<dbReference type="Proteomes" id="UP000540698">
    <property type="component" value="Unassembled WGS sequence"/>
</dbReference>
<keyword evidence="2" id="KW-0378">Hydrolase</keyword>
<dbReference type="PRINTS" id="PR00111">
    <property type="entry name" value="ABHYDROLASE"/>
</dbReference>
<evidence type="ECO:0000259" key="1">
    <source>
        <dbReference type="Pfam" id="PF00561"/>
    </source>
</evidence>
<gene>
    <name evidence="2" type="ORF">HGB38_09970</name>
</gene>
<dbReference type="PANTHER" id="PTHR43433:SF3">
    <property type="entry name" value="NON-HEME CHLOROPEROXIDASE"/>
    <property type="match status" value="1"/>
</dbReference>
<dbReference type="AlphaFoldDB" id="A0A7X6R2N6"/>
<dbReference type="EMBL" id="JAAXOS010000004">
    <property type="protein sequence ID" value="NKY26545.1"/>
    <property type="molecule type" value="Genomic_DNA"/>
</dbReference>
<evidence type="ECO:0000313" key="3">
    <source>
        <dbReference type="Proteomes" id="UP000540698"/>
    </source>
</evidence>
<protein>
    <submittedName>
        <fullName evidence="2">Alpha/beta hydrolase</fullName>
    </submittedName>
</protein>
<dbReference type="InterPro" id="IPR000073">
    <property type="entry name" value="AB_hydrolase_1"/>
</dbReference>
<feature type="domain" description="AB hydrolase-1" evidence="1">
    <location>
        <begin position="22"/>
        <end position="259"/>
    </location>
</feature>
<comment type="caution">
    <text evidence="2">The sequence shown here is derived from an EMBL/GenBank/DDBJ whole genome shotgun (WGS) entry which is preliminary data.</text>
</comment>
<dbReference type="Gene3D" id="3.40.50.1820">
    <property type="entry name" value="alpha/beta hydrolase"/>
    <property type="match status" value="1"/>
</dbReference>
<name>A0A7X6R2N6_9NOCA</name>
<dbReference type="InterPro" id="IPR050471">
    <property type="entry name" value="AB_hydrolase"/>
</dbReference>
<evidence type="ECO:0000313" key="2">
    <source>
        <dbReference type="EMBL" id="NKY26545.1"/>
    </source>
</evidence>
<dbReference type="SUPFAM" id="SSF53474">
    <property type="entry name" value="alpha/beta-Hydrolases"/>
    <property type="match status" value="1"/>
</dbReference>
<dbReference type="GO" id="GO:0016787">
    <property type="term" value="F:hydrolase activity"/>
    <property type="evidence" value="ECO:0007669"/>
    <property type="project" value="UniProtKB-KW"/>
</dbReference>
<dbReference type="InterPro" id="IPR029058">
    <property type="entry name" value="AB_hydrolase_fold"/>
</dbReference>
<reference evidence="2 3" key="1">
    <citation type="submission" date="2020-04" db="EMBL/GenBank/DDBJ databases">
        <title>MicrobeNet Type strains.</title>
        <authorList>
            <person name="Nicholson A.C."/>
        </authorList>
    </citation>
    <scope>NUCLEOTIDE SEQUENCE [LARGE SCALE GENOMIC DNA]</scope>
    <source>
        <strain evidence="2 3">DSM 44956</strain>
    </source>
</reference>
<organism evidence="2 3">
    <name type="scientific">Nocardia gamkensis</name>
    <dbReference type="NCBI Taxonomy" id="352869"/>
    <lineage>
        <taxon>Bacteria</taxon>
        <taxon>Bacillati</taxon>
        <taxon>Actinomycetota</taxon>
        <taxon>Actinomycetes</taxon>
        <taxon>Mycobacteriales</taxon>
        <taxon>Nocardiaceae</taxon>
        <taxon>Nocardia</taxon>
    </lineage>
</organism>